<dbReference type="Gene3D" id="1.10.260.40">
    <property type="entry name" value="lambda repressor-like DNA-binding domains"/>
    <property type="match status" value="1"/>
</dbReference>
<gene>
    <name evidence="1" type="ORF">LHUE1_002459</name>
</gene>
<evidence type="ECO:0000313" key="1">
    <source>
        <dbReference type="EMBL" id="WFB38911.1"/>
    </source>
</evidence>
<organism evidence="1 2">
    <name type="scientific">Lacticaseibacillus huelsenbergensis</name>
    <dbReference type="NCBI Taxonomy" id="3035291"/>
    <lineage>
        <taxon>Bacteria</taxon>
        <taxon>Bacillati</taxon>
        <taxon>Bacillota</taxon>
        <taxon>Bacilli</taxon>
        <taxon>Lactobacillales</taxon>
        <taxon>Lactobacillaceae</taxon>
        <taxon>Lacticaseibacillus</taxon>
    </lineage>
</organism>
<keyword evidence="2" id="KW-1185">Reference proteome</keyword>
<dbReference type="RefSeq" id="WP_049169793.1">
    <property type="nucleotide sequence ID" value="NZ_CP120687.1"/>
</dbReference>
<protein>
    <recommendedName>
        <fullName evidence="3">HTH cro/C1-type domain-containing protein</fullName>
    </recommendedName>
</protein>
<reference evidence="1 2" key="1">
    <citation type="submission" date="2023-03" db="EMBL/GenBank/DDBJ databases">
        <authorList>
            <person name="Ruckert-Reed C."/>
        </authorList>
    </citation>
    <scope>NUCLEOTIDE SEQUENCE [LARGE SCALE GENOMIC DNA]</scope>
    <source>
        <strain evidence="1 2">DSM 115425</strain>
    </source>
</reference>
<dbReference type="SUPFAM" id="SSF47413">
    <property type="entry name" value="lambda repressor-like DNA-binding domains"/>
    <property type="match status" value="1"/>
</dbReference>
<proteinExistence type="predicted"/>
<dbReference type="InterPro" id="IPR010982">
    <property type="entry name" value="Lambda_DNA-bd_dom_sf"/>
</dbReference>
<evidence type="ECO:0000313" key="2">
    <source>
        <dbReference type="Proteomes" id="UP001220228"/>
    </source>
</evidence>
<accession>A0ABY8DPJ3</accession>
<name>A0ABY8DPJ3_9LACO</name>
<evidence type="ECO:0008006" key="3">
    <source>
        <dbReference type="Google" id="ProtNLM"/>
    </source>
</evidence>
<dbReference type="Proteomes" id="UP001220228">
    <property type="component" value="Chromosome"/>
</dbReference>
<dbReference type="EMBL" id="CP120687">
    <property type="protein sequence ID" value="WFB38911.1"/>
    <property type="molecule type" value="Genomic_DNA"/>
</dbReference>
<sequence>MTKAKGIVIKNNLAEAMERCHFSVNSLSIFSGVSRSRIAALQKNRNLNVTLQTAVPLARTLGLPFYEIFTSEQSFRSHWEFDSKRLDSLRKLAEEEKIKLKLSPYSQGNALNLETKYASNRRVSFSGNFHTASKYSVRVLQIIDFDVDRRDSEVSLEERDKMVKQMACVVAKFAKLNQIGIILVRLMTPGIRINAAPTIASLQRQLNKSRLLDTYFLNDYRSFYSLGFRVNSKSVRNRFLNFDLTLEKKIRIFE</sequence>